<evidence type="ECO:0000259" key="2">
    <source>
        <dbReference type="PROSITE" id="PS50076"/>
    </source>
</evidence>
<evidence type="ECO:0000313" key="3">
    <source>
        <dbReference type="EMBL" id="PSN67990.1"/>
    </source>
</evidence>
<feature type="compositionally biased region" description="Basic and acidic residues" evidence="1">
    <location>
        <begin position="206"/>
        <end position="232"/>
    </location>
</feature>
<keyword evidence="4" id="KW-1185">Reference proteome</keyword>
<feature type="compositionally biased region" description="Polar residues" evidence="1">
    <location>
        <begin position="490"/>
        <end position="505"/>
    </location>
</feature>
<feature type="compositionally biased region" description="Pro residues" evidence="1">
    <location>
        <begin position="428"/>
        <end position="437"/>
    </location>
</feature>
<dbReference type="PANTHER" id="PTHR44144:SF1">
    <property type="entry name" value="DNAJ HOMOLOG SUBFAMILY C MEMBER 9"/>
    <property type="match status" value="1"/>
</dbReference>
<feature type="compositionally biased region" description="Basic and acidic residues" evidence="1">
    <location>
        <begin position="285"/>
        <end position="332"/>
    </location>
</feature>
<dbReference type="GO" id="GO:0005634">
    <property type="term" value="C:nucleus"/>
    <property type="evidence" value="ECO:0007669"/>
    <property type="project" value="TreeGrafter"/>
</dbReference>
<feature type="compositionally biased region" description="Low complexity" evidence="1">
    <location>
        <begin position="438"/>
        <end position="448"/>
    </location>
</feature>
<dbReference type="Proteomes" id="UP000240883">
    <property type="component" value="Unassembled WGS sequence"/>
</dbReference>
<reference evidence="3 4" key="1">
    <citation type="journal article" date="2018" name="Front. Microbiol.">
        <title>Genome-Wide Analysis of Corynespora cassiicola Leaf Fall Disease Putative Effectors.</title>
        <authorList>
            <person name="Lopez D."/>
            <person name="Ribeiro S."/>
            <person name="Label P."/>
            <person name="Fumanal B."/>
            <person name="Venisse J.S."/>
            <person name="Kohler A."/>
            <person name="de Oliveira R.R."/>
            <person name="Labutti K."/>
            <person name="Lipzen A."/>
            <person name="Lail K."/>
            <person name="Bauer D."/>
            <person name="Ohm R.A."/>
            <person name="Barry K.W."/>
            <person name="Spatafora J."/>
            <person name="Grigoriev I.V."/>
            <person name="Martin F.M."/>
            <person name="Pujade-Renaud V."/>
        </authorList>
    </citation>
    <scope>NUCLEOTIDE SEQUENCE [LARGE SCALE GENOMIC DNA]</scope>
    <source>
        <strain evidence="3 4">Philippines</strain>
    </source>
</reference>
<evidence type="ECO:0000313" key="4">
    <source>
        <dbReference type="Proteomes" id="UP000240883"/>
    </source>
</evidence>
<organism evidence="3 4">
    <name type="scientific">Corynespora cassiicola Philippines</name>
    <dbReference type="NCBI Taxonomy" id="1448308"/>
    <lineage>
        <taxon>Eukaryota</taxon>
        <taxon>Fungi</taxon>
        <taxon>Dikarya</taxon>
        <taxon>Ascomycota</taxon>
        <taxon>Pezizomycotina</taxon>
        <taxon>Dothideomycetes</taxon>
        <taxon>Pleosporomycetidae</taxon>
        <taxon>Pleosporales</taxon>
        <taxon>Corynesporascaceae</taxon>
        <taxon>Corynespora</taxon>
    </lineage>
</organism>
<feature type="compositionally biased region" description="Basic and acidic residues" evidence="1">
    <location>
        <begin position="160"/>
        <end position="195"/>
    </location>
</feature>
<feature type="compositionally biased region" description="Basic and acidic residues" evidence="1">
    <location>
        <begin position="245"/>
        <end position="276"/>
    </location>
</feature>
<dbReference type="CDD" id="cd06257">
    <property type="entry name" value="DnaJ"/>
    <property type="match status" value="1"/>
</dbReference>
<dbReference type="Pfam" id="PF00226">
    <property type="entry name" value="DnaJ"/>
    <property type="match status" value="1"/>
</dbReference>
<dbReference type="GO" id="GO:0005737">
    <property type="term" value="C:cytoplasm"/>
    <property type="evidence" value="ECO:0007669"/>
    <property type="project" value="TreeGrafter"/>
</dbReference>
<dbReference type="Gene3D" id="1.10.287.110">
    <property type="entry name" value="DnaJ domain"/>
    <property type="match status" value="1"/>
</dbReference>
<dbReference type="PANTHER" id="PTHR44144">
    <property type="entry name" value="DNAJ HOMOLOG SUBFAMILY C MEMBER 9"/>
    <property type="match status" value="1"/>
</dbReference>
<sequence>MSDPLPPDPYKALGVPKDAEAALIKQTYRKLVLKCHPDKVTDESLKQQKREEFDRIQQAYELIGDEEKRARYDAEVKLDQLRKEKFARTSTTTHNTPESKSYGVRTAAPQGSTPFSAPSSSQRYEERKPARAHDDDRYYDTRKFDTYEAYPKHTTSSRSARTEREPIKVTRYTTDRTRSEHKKTRDREERRERGAKFVAPEEGYSSDEKARYEAEYKRRSEEARRREDDEAIRQQAAAARAQAETQRKNYERQRKETEQMDDALRYIRSSNRDAETRPSTSRTTSSRDVRPEYYEKASSSRRDRPEPVRRSSARPKDRQSSSVRGERDRKVIPEIVEWESPPPFKHSNSSPADLHAARTAPQRSYTDAHRRTETSPSPMFRRSETMPAPHSSSRRKETTSSRPSGLRSSETASPRERESSSADKSFPTIPPPQPTQPPSTTKYYYPTQNGGVTLRAEDVGVANGHRTVLREPGRRARSPSPLSKPPMGANRQTANTSAKYTTTAPKETMAPPPLGRAATTNVSPSRDERGRQRLYGEVTPDYNRRENGRRQTSFSPDKISYARRDFAPEDIAYSASRGRDRLDRDREYASKPTLGRTATYVY</sequence>
<dbReference type="SUPFAM" id="SSF46565">
    <property type="entry name" value="Chaperone J-domain"/>
    <property type="match status" value="1"/>
</dbReference>
<dbReference type="InterPro" id="IPR001623">
    <property type="entry name" value="DnaJ_domain"/>
</dbReference>
<dbReference type="InterPro" id="IPR036869">
    <property type="entry name" value="J_dom_sf"/>
</dbReference>
<dbReference type="PRINTS" id="PR00625">
    <property type="entry name" value="JDOMAIN"/>
</dbReference>
<proteinExistence type="predicted"/>
<dbReference type="SMART" id="SM00271">
    <property type="entry name" value="DnaJ"/>
    <property type="match status" value="1"/>
</dbReference>
<dbReference type="EMBL" id="KZ678134">
    <property type="protein sequence ID" value="PSN67990.1"/>
    <property type="molecule type" value="Genomic_DNA"/>
</dbReference>
<dbReference type="PROSITE" id="PS50076">
    <property type="entry name" value="DNAJ_2"/>
    <property type="match status" value="1"/>
</dbReference>
<feature type="domain" description="J" evidence="2">
    <location>
        <begin position="8"/>
        <end position="76"/>
    </location>
</feature>
<feature type="compositionally biased region" description="Polar residues" evidence="1">
    <location>
        <begin position="109"/>
        <end position="122"/>
    </location>
</feature>
<feature type="compositionally biased region" description="Polar residues" evidence="1">
    <location>
        <begin position="88"/>
        <end position="99"/>
    </location>
</feature>
<gene>
    <name evidence="3" type="ORF">BS50DRAFT_354306</name>
</gene>
<name>A0A2T2NRH1_CORCC</name>
<evidence type="ECO:0000256" key="1">
    <source>
        <dbReference type="SAM" id="MobiDB-lite"/>
    </source>
</evidence>
<accession>A0A2T2NRH1</accession>
<protein>
    <submittedName>
        <fullName evidence="3">DnaJ-domain-containing protein</fullName>
    </submittedName>
</protein>
<feature type="region of interest" description="Disordered" evidence="1">
    <location>
        <begin position="81"/>
        <end position="602"/>
    </location>
</feature>
<dbReference type="OrthoDB" id="10250354at2759"/>
<dbReference type="InterPro" id="IPR052594">
    <property type="entry name" value="J_domain-containing_protein"/>
</dbReference>
<dbReference type="STRING" id="1448308.A0A2T2NRH1"/>
<dbReference type="AlphaFoldDB" id="A0A2T2NRH1"/>
<feature type="compositionally biased region" description="Basic and acidic residues" evidence="1">
    <location>
        <begin position="577"/>
        <end position="589"/>
    </location>
</feature>
<feature type="compositionally biased region" description="Basic and acidic residues" evidence="1">
    <location>
        <begin position="123"/>
        <end position="146"/>
    </location>
</feature>
<dbReference type="GO" id="GO:0031072">
    <property type="term" value="F:heat shock protein binding"/>
    <property type="evidence" value="ECO:0007669"/>
    <property type="project" value="TreeGrafter"/>
</dbReference>
<feature type="compositionally biased region" description="Low complexity" evidence="1">
    <location>
        <begin position="233"/>
        <end position="243"/>
    </location>
</feature>